<keyword evidence="8" id="KW-0614">Plasmid</keyword>
<reference evidence="8 10" key="2">
    <citation type="journal article" date="2012" name="BMC Genomics">
        <title>A comparative genomics perspective on the genetic content of the alkaliphilic haloarchaeon Natrialba magadii ATCC 43099T.</title>
        <authorList>
            <person name="Siddaramappa S."/>
            <person name="Challacombe J.F."/>
            <person name="Decastro R.E."/>
            <person name="Pfeiffer F."/>
            <person name="Sastre D.E."/>
            <person name="Gimenez M.I."/>
            <person name="Paggi R.A."/>
            <person name="Detter J.C."/>
            <person name="Davenport K.W."/>
            <person name="Goodwin L.A."/>
            <person name="Kyrpides N."/>
            <person name="Tapia R."/>
            <person name="Pitluck S."/>
            <person name="Lucas S."/>
            <person name="Woyke T."/>
            <person name="Maupin-Furlow J.A."/>
        </authorList>
    </citation>
    <scope>NUCLEOTIDE SEQUENCE [LARGE SCALE GENOMIC DNA]</scope>
    <source>
        <strain evidence="8">ATCC 43099</strain>
        <strain evidence="10">ATCC 43099 / DSM 3394 / CCM 3739 / CIP 104546 / IAM 13178 / JCM 8861 / NBRC 102185 / NCIMB 2190 / MS3</strain>
    </source>
</reference>
<evidence type="ECO:0000256" key="3">
    <source>
        <dbReference type="ARBA" id="ARBA00022692"/>
    </source>
</evidence>
<feature type="region of interest" description="Disordered" evidence="6">
    <location>
        <begin position="467"/>
        <end position="488"/>
    </location>
</feature>
<dbReference type="PANTHER" id="PTHR42948">
    <property type="entry name" value="TRANSPORTER"/>
    <property type="match status" value="1"/>
</dbReference>
<dbReference type="SUPFAM" id="SSF161070">
    <property type="entry name" value="SNF-like"/>
    <property type="match status" value="1"/>
</dbReference>
<dbReference type="GO" id="GO:0016020">
    <property type="term" value="C:membrane"/>
    <property type="evidence" value="ECO:0007669"/>
    <property type="project" value="UniProtKB-SubCell"/>
</dbReference>
<keyword evidence="5 7" id="KW-0472">Membrane</keyword>
<feature type="transmembrane region" description="Helical" evidence="7">
    <location>
        <begin position="42"/>
        <end position="63"/>
    </location>
</feature>
<dbReference type="HOGENOM" id="CLU_006855_3_4_2"/>
<dbReference type="NCBIfam" id="NF037979">
    <property type="entry name" value="Na_transp"/>
    <property type="match status" value="1"/>
</dbReference>
<evidence type="ECO:0000256" key="1">
    <source>
        <dbReference type="ARBA" id="ARBA00004141"/>
    </source>
</evidence>
<keyword evidence="10" id="KW-1185">Reference proteome</keyword>
<sequence length="488" mass="51740">MTRETWGTRLGFILAAVGSAVGLGNIWRFPWMTAENGGSAFLLLYVLIVLVVGVPGLMAAFVIGRRSNRNPVGAFKTLTGSRAWTALGFLCVVTAIALLSFYSVVGGWILRYFVESFTGAYFADPGTHFDTISYGLEAFVYQLFVLGVTAGIVMAGVRRGIEAATKSMMIGIVILLVGLTIWASQQPGAAAGYEFFLDFDAHYLSNNFFSVLGAAAGQALFTLSIGGGTMITYASYIDDDRSLPFDATAIASLNLGIGILSGLLLFPLLFSFADGPTAGGPGALFVGIAGAFAQLPAGWLFGAVFFLVVLLAAITSLISMLEIPVSFLVDEFDVNRSVATGALLSVVGVTGAFNAFSAAVFTLVADQLVDLLLTIGLTGFMFYVAWVLGPDAVEEFRNGAGTIARSIAVPWRYALGTVFPTFLLFTFYSDSLRLFGYSPDTETLVALTLVTAVSFVGLIVWSTDNESQQATTDTETEAETDPKTESAD</sequence>
<protein>
    <submittedName>
        <fullName evidence="8">SNF family transport protein</fullName>
    </submittedName>
    <submittedName>
        <fullName evidence="9">Sodium:neurotransmitter symporter</fullName>
    </submittedName>
</protein>
<dbReference type="PRINTS" id="PR00176">
    <property type="entry name" value="NANEUSMPORT"/>
</dbReference>
<feature type="transmembrane region" description="Helical" evidence="7">
    <location>
        <begin position="139"/>
        <end position="157"/>
    </location>
</feature>
<feature type="transmembrane region" description="Helical" evidence="7">
    <location>
        <begin position="300"/>
        <end position="321"/>
    </location>
</feature>
<dbReference type="GeneID" id="8826763"/>
<reference evidence="8" key="4">
    <citation type="submission" date="2016-09" db="EMBL/GenBank/DDBJ databases">
        <authorList>
            <person name="Pfeiffer F."/>
        </authorList>
    </citation>
    <scope>NUCLEOTIDE SEQUENCE</scope>
    <source>
        <strain evidence="8">ATCC 43099</strain>
        <plasmid evidence="8">pNMAG01</plasmid>
    </source>
</reference>
<dbReference type="PATRIC" id="fig|547559.17.peg.796"/>
<dbReference type="KEGG" id="nmg:Nmag_3893"/>
<feature type="transmembrane region" description="Helical" evidence="7">
    <location>
        <begin position="248"/>
        <end position="270"/>
    </location>
</feature>
<feature type="transmembrane region" description="Helical" evidence="7">
    <location>
        <begin position="12"/>
        <end position="30"/>
    </location>
</feature>
<feature type="transmembrane region" description="Helical" evidence="7">
    <location>
        <begin position="409"/>
        <end position="429"/>
    </location>
</feature>
<keyword evidence="4 7" id="KW-1133">Transmembrane helix</keyword>
<dbReference type="AlphaFoldDB" id="D3T1H5"/>
<reference evidence="9 11" key="3">
    <citation type="journal article" date="2014" name="PLoS Genet.">
        <title>Phylogenetically driven sequencing of extremely halophilic archaea reveals strategies for static and dynamic osmo-response.</title>
        <authorList>
            <person name="Becker E.A."/>
            <person name="Seitzer P.M."/>
            <person name="Tritt A."/>
            <person name="Larsen D."/>
            <person name="Krusor M."/>
            <person name="Yao A.I."/>
            <person name="Wu D."/>
            <person name="Madern D."/>
            <person name="Eisen J.A."/>
            <person name="Darling A.E."/>
            <person name="Facciotti M.T."/>
        </authorList>
    </citation>
    <scope>NUCLEOTIDE SEQUENCE [LARGE SCALE GENOMIC DNA]</scope>
    <source>
        <strain evidence="11">ATCC 43099 / DSM 3394 / CCM 3739 / CIP 104546 / IAM 13178 / JCM 8861 / NBRC 102185 / NCIMB 2190 / MS3</strain>
        <strain evidence="9">MS-3</strain>
    </source>
</reference>
<evidence type="ECO:0000313" key="10">
    <source>
        <dbReference type="Proteomes" id="UP000001879"/>
    </source>
</evidence>
<keyword evidence="3 7" id="KW-0812">Transmembrane</keyword>
<feature type="transmembrane region" description="Helical" evidence="7">
    <location>
        <begin position="169"/>
        <end position="188"/>
    </location>
</feature>
<dbReference type="InterPro" id="IPR037272">
    <property type="entry name" value="SNS_sf"/>
</dbReference>
<geneLocation type="plasmid" evidence="8 10">
    <name>pNMAG01</name>
</geneLocation>
<evidence type="ECO:0000313" key="11">
    <source>
        <dbReference type="Proteomes" id="UP000011543"/>
    </source>
</evidence>
<accession>D3T1H5</accession>
<evidence type="ECO:0000256" key="5">
    <source>
        <dbReference type="ARBA" id="ARBA00023136"/>
    </source>
</evidence>
<feature type="transmembrane region" description="Helical" evidence="7">
    <location>
        <begin position="371"/>
        <end position="389"/>
    </location>
</feature>
<dbReference type="EMBL" id="CP001933">
    <property type="protein sequence ID" value="ADD07434.1"/>
    <property type="molecule type" value="Genomic_DNA"/>
</dbReference>
<reference evidence="10" key="1">
    <citation type="submission" date="2010-02" db="EMBL/GenBank/DDBJ databases">
        <title>Complete sequence of plasmid 1 of Natrialba magadii ATCC 43099.</title>
        <authorList>
            <consortium name="US DOE Joint Genome Institute"/>
            <person name="Lucas S."/>
            <person name="Copeland A."/>
            <person name="Lapidus A."/>
            <person name="Cheng J.-F."/>
            <person name="Bruce D."/>
            <person name="Goodwin L."/>
            <person name="Pitluck S."/>
            <person name="Davenport K."/>
            <person name="Saunders E."/>
            <person name="Detter J.C."/>
            <person name="Han C."/>
            <person name="Tapia R."/>
            <person name="Land M."/>
            <person name="Hauser L."/>
            <person name="Kyrpides N."/>
            <person name="Mikhailova N."/>
            <person name="De Castro R.E."/>
            <person name="Maupin-Furlow J.A."/>
            <person name="Woyke T."/>
        </authorList>
    </citation>
    <scope>NUCLEOTIDE SEQUENCE [LARGE SCALE GENOMIC DNA]</scope>
    <source>
        <strain evidence="10">ATCC 43099 / DSM 3394 / CCM 3739 / CIP 104546 / IAM 13178 / JCM 8861 / NBRC 102185 / NCIMB 2190 / MS3</strain>
        <plasmid evidence="10">pNMAG01</plasmid>
    </source>
</reference>
<evidence type="ECO:0000256" key="4">
    <source>
        <dbReference type="ARBA" id="ARBA00022989"/>
    </source>
</evidence>
<dbReference type="Proteomes" id="UP000001879">
    <property type="component" value="Plasmid pNMAG01"/>
</dbReference>
<name>D3T1H5_NATMM</name>
<evidence type="ECO:0000313" key="9">
    <source>
        <dbReference type="EMBL" id="ELY32242.1"/>
    </source>
</evidence>
<organism evidence="8 10">
    <name type="scientific">Natrialba magadii (strain ATCC 43099 / DSM 3394 / CCM 3739 / CIP 104546 / IAM 13178 / JCM 8861 / NBRC 102185 / NCIMB 2190 / MS3)</name>
    <name type="common">Natronobacterium magadii</name>
    <dbReference type="NCBI Taxonomy" id="547559"/>
    <lineage>
        <taxon>Archaea</taxon>
        <taxon>Methanobacteriati</taxon>
        <taxon>Methanobacteriota</taxon>
        <taxon>Stenosarchaea group</taxon>
        <taxon>Halobacteria</taxon>
        <taxon>Halobacteriales</taxon>
        <taxon>Natrialbaceae</taxon>
        <taxon>Natrialba</taxon>
    </lineage>
</organism>
<feature type="transmembrane region" description="Helical" evidence="7">
    <location>
        <begin position="341"/>
        <end position="364"/>
    </location>
</feature>
<feature type="transmembrane region" description="Helical" evidence="7">
    <location>
        <begin position="208"/>
        <end position="236"/>
    </location>
</feature>
<dbReference type="PROSITE" id="PS50267">
    <property type="entry name" value="NA_NEUROTRAN_SYMP_3"/>
    <property type="match status" value="1"/>
</dbReference>
<dbReference type="Pfam" id="PF00209">
    <property type="entry name" value="SNF"/>
    <property type="match status" value="2"/>
</dbReference>
<feature type="transmembrane region" description="Helical" evidence="7">
    <location>
        <begin position="84"/>
        <end position="110"/>
    </location>
</feature>
<evidence type="ECO:0000256" key="7">
    <source>
        <dbReference type="SAM" id="Phobius"/>
    </source>
</evidence>
<dbReference type="InterPro" id="IPR000175">
    <property type="entry name" value="Na/ntran_symport"/>
</dbReference>
<dbReference type="CDD" id="cd10336">
    <property type="entry name" value="SLC6sbd_Tyt1-Like"/>
    <property type="match status" value="1"/>
</dbReference>
<gene>
    <name evidence="8" type="ordered locus">Nmag_3893</name>
    <name evidence="9" type="ORF">C500_04169</name>
</gene>
<dbReference type="PANTHER" id="PTHR42948:SF1">
    <property type="entry name" value="TRANSPORTER"/>
    <property type="match status" value="1"/>
</dbReference>
<comment type="subcellular location">
    <subcellularLocation>
        <location evidence="1">Membrane</location>
        <topology evidence="1">Multi-pass membrane protein</topology>
    </subcellularLocation>
</comment>
<dbReference type="InterPro" id="IPR047218">
    <property type="entry name" value="YocR/YhdH-like"/>
</dbReference>
<dbReference type="RefSeq" id="WP_004214423.1">
    <property type="nucleotide sequence ID" value="NC_013923.1"/>
</dbReference>
<proteinExistence type="predicted"/>
<dbReference type="OrthoDB" id="99721at2157"/>
<dbReference type="EMBL" id="AOHS01000017">
    <property type="protein sequence ID" value="ELY32242.1"/>
    <property type="molecule type" value="Genomic_DNA"/>
</dbReference>
<evidence type="ECO:0000256" key="2">
    <source>
        <dbReference type="ARBA" id="ARBA00022448"/>
    </source>
</evidence>
<dbReference type="Proteomes" id="UP000011543">
    <property type="component" value="Unassembled WGS sequence"/>
</dbReference>
<evidence type="ECO:0000256" key="6">
    <source>
        <dbReference type="SAM" id="MobiDB-lite"/>
    </source>
</evidence>
<feature type="transmembrane region" description="Helical" evidence="7">
    <location>
        <begin position="441"/>
        <end position="461"/>
    </location>
</feature>
<evidence type="ECO:0000313" key="8">
    <source>
        <dbReference type="EMBL" id="ADD07434.1"/>
    </source>
</evidence>
<keyword evidence="2" id="KW-0813">Transport</keyword>